<evidence type="ECO:0000256" key="9">
    <source>
        <dbReference type="SAM" id="MobiDB-lite"/>
    </source>
</evidence>
<dbReference type="Pfam" id="PF02883">
    <property type="entry name" value="Alpha_adaptinC2"/>
    <property type="match status" value="1"/>
</dbReference>
<evidence type="ECO:0000259" key="11">
    <source>
        <dbReference type="PROSITE" id="PS50180"/>
    </source>
</evidence>
<dbReference type="OrthoDB" id="2018246at2759"/>
<dbReference type="STRING" id="1447883.A0A2B7Z2W3"/>
<dbReference type="Pfam" id="PF18308">
    <property type="entry name" value="GGA_N-GAT"/>
    <property type="match status" value="1"/>
</dbReference>
<feature type="domain" description="VHS" evidence="10">
    <location>
        <begin position="25"/>
        <end position="161"/>
    </location>
</feature>
<evidence type="ECO:0000256" key="6">
    <source>
        <dbReference type="ARBA" id="ARBA00023054"/>
    </source>
</evidence>
<evidence type="ECO:0000313" key="13">
    <source>
        <dbReference type="EMBL" id="PGH27563.1"/>
    </source>
</evidence>
<accession>A0A2B7Z2W3</accession>
<evidence type="ECO:0000259" key="10">
    <source>
        <dbReference type="PROSITE" id="PS50179"/>
    </source>
</evidence>
<evidence type="ECO:0000256" key="7">
    <source>
        <dbReference type="ARBA" id="ARBA00053552"/>
    </source>
</evidence>
<evidence type="ECO:0008006" key="15">
    <source>
        <dbReference type="Google" id="ProtNLM"/>
    </source>
</evidence>
<keyword evidence="6" id="KW-0175">Coiled coil</keyword>
<sequence>MAARDRYSSYADPPQSQLQRYIHNACDPQNFEPNLALNLEVADLINSKKGNAPREAAVAIVHLINSRNHGVAFLALALLDICVKNCGYPFHLQISTKEFLNELVRRFPERPPLRVSRVQHRILESIEEWRQTICQTSRYKEDLGYIRDMHRLLLYKGYMFPEIRREDAAVLNPSESLQSAEEMEEEERIAQSAKLQELIRRGTPEDLQEANRLMKVMAGYDTRHKTDYRAKAAEEVSKVQQKAKLLEEMLQNYKPGDKIEEGDVFEELANALRSAHPKIQKMCEEESDDSAAVSKLLEINDSIHRTIERYKLVKAGDVEGASKIPKGTLGTSTGVKKNADNELSLIDFDGDIAPSPNGNGSANAAPAPPSAQGDLLGLSFQDDSQGQQGSISLGLSAGMLYHDIDASFFSCTNISIGPSLFLSSTSGTSSNFPTSSFAAQVPTPKPSTPTPQTGFIQSAPTPPTDPFATLVSSRSRTSSPFHQLQSSQAPTTSPSSLLDLGQPSSSSPAQPSAPVASSEDDEWTFASALPQQSVPTSAKVQVLNSSVRVDFLSTRNPGENKIHVVASFSNNTNQQISKLHFQVAIEKAYSLKLTPQSGQDIAPSQANGVRLEMQLNGVESGNGSSVKLRYKVSYQLGSEMREEQGRVPPLGIA</sequence>
<comment type="caution">
    <text evidence="13">The sequence shown here is derived from an EMBL/GenBank/DDBJ whole genome shotgun (WGS) entry which is preliminary data.</text>
</comment>
<dbReference type="SUPFAM" id="SSF89009">
    <property type="entry name" value="GAT-like domain"/>
    <property type="match status" value="1"/>
</dbReference>
<dbReference type="GO" id="GO:0035091">
    <property type="term" value="F:phosphatidylinositol binding"/>
    <property type="evidence" value="ECO:0007669"/>
    <property type="project" value="InterPro"/>
</dbReference>
<dbReference type="Gene3D" id="2.60.40.1230">
    <property type="match status" value="1"/>
</dbReference>
<dbReference type="GO" id="GO:0043130">
    <property type="term" value="F:ubiquitin binding"/>
    <property type="evidence" value="ECO:0007669"/>
    <property type="project" value="InterPro"/>
</dbReference>
<feature type="region of interest" description="Disordered" evidence="9">
    <location>
        <begin position="348"/>
        <end position="383"/>
    </location>
</feature>
<comment type="subunit">
    <text evidence="8">Binds to ARF1 and ARF2.</text>
</comment>
<dbReference type="InterPro" id="IPR004152">
    <property type="entry name" value="GAT_dom"/>
</dbReference>
<feature type="domain" description="GAE" evidence="11">
    <location>
        <begin position="532"/>
        <end position="651"/>
    </location>
</feature>
<evidence type="ECO:0000256" key="4">
    <source>
        <dbReference type="ARBA" id="ARBA00022927"/>
    </source>
</evidence>
<dbReference type="SUPFAM" id="SSF48464">
    <property type="entry name" value="ENTH/VHS domain"/>
    <property type="match status" value="1"/>
</dbReference>
<dbReference type="GO" id="GO:0005802">
    <property type="term" value="C:trans-Golgi network"/>
    <property type="evidence" value="ECO:0007669"/>
    <property type="project" value="TreeGrafter"/>
</dbReference>
<dbReference type="FunFam" id="1.25.40.90:FF:000008">
    <property type="entry name" value="VHS domain protein"/>
    <property type="match status" value="1"/>
</dbReference>
<dbReference type="CDD" id="cd14235">
    <property type="entry name" value="GAT_GGA_fungi"/>
    <property type="match status" value="1"/>
</dbReference>
<keyword evidence="3" id="KW-0813">Transport</keyword>
<feature type="compositionally biased region" description="Polar residues" evidence="9">
    <location>
        <begin position="470"/>
        <end position="482"/>
    </location>
</feature>
<protein>
    <recommendedName>
        <fullName evidence="15">VHS domain-containing protein</fullName>
    </recommendedName>
</protein>
<dbReference type="InterPro" id="IPR008153">
    <property type="entry name" value="GAE_dom"/>
</dbReference>
<dbReference type="InterPro" id="IPR002014">
    <property type="entry name" value="VHS_dom"/>
</dbReference>
<dbReference type="FunFam" id="1.20.58.160:FF:000003">
    <property type="entry name" value="VHS domain protein"/>
    <property type="match status" value="1"/>
</dbReference>
<evidence type="ECO:0000256" key="2">
    <source>
        <dbReference type="ARBA" id="ARBA00011446"/>
    </source>
</evidence>
<evidence type="ECO:0000256" key="3">
    <source>
        <dbReference type="ARBA" id="ARBA00022448"/>
    </source>
</evidence>
<dbReference type="Proteomes" id="UP000224634">
    <property type="component" value="Unassembled WGS sequence"/>
</dbReference>
<comment type="function">
    <text evidence="7">May play a role in the regulation of membrane traffic through the trans-Golgi network.</text>
</comment>
<dbReference type="Gene3D" id="1.25.40.90">
    <property type="match status" value="1"/>
</dbReference>
<dbReference type="GO" id="GO:0043328">
    <property type="term" value="P:protein transport to vacuole involved in ubiquitin-dependent protein catabolic process via the multivesicular body sorting pathway"/>
    <property type="evidence" value="ECO:0007669"/>
    <property type="project" value="TreeGrafter"/>
</dbReference>
<keyword evidence="5" id="KW-0333">Golgi apparatus</keyword>
<dbReference type="GO" id="GO:0005829">
    <property type="term" value="C:cytosol"/>
    <property type="evidence" value="ECO:0007669"/>
    <property type="project" value="GOC"/>
</dbReference>
<dbReference type="InterPro" id="IPR008942">
    <property type="entry name" value="ENTH_VHS"/>
</dbReference>
<dbReference type="PROSITE" id="PS50179">
    <property type="entry name" value="VHS"/>
    <property type="match status" value="1"/>
</dbReference>
<dbReference type="GO" id="GO:0006895">
    <property type="term" value="P:Golgi to endosome transport"/>
    <property type="evidence" value="ECO:0007669"/>
    <property type="project" value="UniProtKB-ARBA"/>
</dbReference>
<dbReference type="InterPro" id="IPR008152">
    <property type="entry name" value="Clathrin_a/b/g-adaptin_app_Ig"/>
</dbReference>
<reference evidence="13 14" key="1">
    <citation type="submission" date="2017-10" db="EMBL/GenBank/DDBJ databases">
        <title>Comparative genomics in systemic dimorphic fungi from Ajellomycetaceae.</title>
        <authorList>
            <person name="Munoz J.F."/>
            <person name="Mcewen J.G."/>
            <person name="Clay O.K."/>
            <person name="Cuomo C.A."/>
        </authorList>
    </citation>
    <scope>NUCLEOTIDE SEQUENCE [LARGE SCALE GENOMIC DNA]</scope>
    <source>
        <strain evidence="13 14">UAMH7299</strain>
    </source>
</reference>
<dbReference type="EMBL" id="PDNA01000006">
    <property type="protein sequence ID" value="PGH27563.1"/>
    <property type="molecule type" value="Genomic_DNA"/>
</dbReference>
<dbReference type="Gene3D" id="1.20.58.160">
    <property type="match status" value="1"/>
</dbReference>
<feature type="domain" description="GAT" evidence="12">
    <location>
        <begin position="188"/>
        <end position="315"/>
    </location>
</feature>
<feature type="compositionally biased region" description="Low complexity" evidence="9">
    <location>
        <begin position="483"/>
        <end position="517"/>
    </location>
</feature>
<evidence type="ECO:0000256" key="5">
    <source>
        <dbReference type="ARBA" id="ARBA00023034"/>
    </source>
</evidence>
<proteinExistence type="predicted"/>
<feature type="region of interest" description="Disordered" evidence="9">
    <location>
        <begin position="432"/>
        <end position="523"/>
    </location>
</feature>
<name>A0A2B7Z2W3_POLH7</name>
<comment type="subunit">
    <text evidence="2">Component of the ESCRT-0 complex composed of HSE1 and VPS27.</text>
</comment>
<dbReference type="AlphaFoldDB" id="A0A2B7Z2W3"/>
<dbReference type="PANTHER" id="PTHR47180:SF1">
    <property type="entry name" value="ADP-RIBOSYLATION FACTOR-BINDING PROTEIN GGA1-RELATED"/>
    <property type="match status" value="1"/>
</dbReference>
<dbReference type="PANTHER" id="PTHR47180">
    <property type="entry name" value="ADP-RIBOSYLATION FACTOR-BINDING PROTEIN GGA1-RELATED"/>
    <property type="match status" value="1"/>
</dbReference>
<dbReference type="GO" id="GO:0006896">
    <property type="term" value="P:Golgi to vacuole transport"/>
    <property type="evidence" value="ECO:0007669"/>
    <property type="project" value="TreeGrafter"/>
</dbReference>
<evidence type="ECO:0000256" key="8">
    <source>
        <dbReference type="ARBA" id="ARBA00065344"/>
    </source>
</evidence>
<keyword evidence="14" id="KW-1185">Reference proteome</keyword>
<dbReference type="SUPFAM" id="SSF49348">
    <property type="entry name" value="Clathrin adaptor appendage domain"/>
    <property type="match status" value="1"/>
</dbReference>
<gene>
    <name evidence="13" type="ORF">AJ80_00805</name>
</gene>
<evidence type="ECO:0000256" key="1">
    <source>
        <dbReference type="ARBA" id="ARBA00004601"/>
    </source>
</evidence>
<dbReference type="FunFam" id="1.20.5.170:FF:000024">
    <property type="entry name" value="VHS domain-containing protein"/>
    <property type="match status" value="1"/>
</dbReference>
<dbReference type="InterPro" id="IPR038425">
    <property type="entry name" value="GAT_sf"/>
</dbReference>
<evidence type="ECO:0000259" key="12">
    <source>
        <dbReference type="PROSITE" id="PS50909"/>
    </source>
</evidence>
<dbReference type="InterPro" id="IPR052653">
    <property type="entry name" value="ARF-binding"/>
</dbReference>
<evidence type="ECO:0000313" key="14">
    <source>
        <dbReference type="Proteomes" id="UP000224634"/>
    </source>
</evidence>
<dbReference type="Pfam" id="PF00790">
    <property type="entry name" value="VHS"/>
    <property type="match status" value="1"/>
</dbReference>
<dbReference type="SMART" id="SM00809">
    <property type="entry name" value="Alpha_adaptinC2"/>
    <property type="match status" value="1"/>
</dbReference>
<dbReference type="CDD" id="cd16998">
    <property type="entry name" value="VHS_GGA_fungi"/>
    <property type="match status" value="1"/>
</dbReference>
<dbReference type="PROSITE" id="PS50909">
    <property type="entry name" value="GAT"/>
    <property type="match status" value="1"/>
</dbReference>
<dbReference type="InterPro" id="IPR013041">
    <property type="entry name" value="Clathrin_app_Ig-like_sf"/>
</dbReference>
<dbReference type="PROSITE" id="PS50180">
    <property type="entry name" value="GAE"/>
    <property type="match status" value="1"/>
</dbReference>
<comment type="subcellular location">
    <subcellularLocation>
        <location evidence="1">Golgi apparatus</location>
        <location evidence="1">trans-Golgi network</location>
    </subcellularLocation>
</comment>
<dbReference type="Pfam" id="PF03127">
    <property type="entry name" value="GAT"/>
    <property type="match status" value="1"/>
</dbReference>
<dbReference type="Gene3D" id="1.20.5.170">
    <property type="match status" value="1"/>
</dbReference>
<dbReference type="InterPro" id="IPR041198">
    <property type="entry name" value="GGA_N-GAT"/>
</dbReference>
<keyword evidence="4" id="KW-0653">Protein transport</keyword>
<feature type="compositionally biased region" description="Low complexity" evidence="9">
    <location>
        <begin position="353"/>
        <end position="365"/>
    </location>
</feature>
<organism evidence="13 14">
    <name type="scientific">Polytolypa hystricis (strain UAMH7299)</name>
    <dbReference type="NCBI Taxonomy" id="1447883"/>
    <lineage>
        <taxon>Eukaryota</taxon>
        <taxon>Fungi</taxon>
        <taxon>Dikarya</taxon>
        <taxon>Ascomycota</taxon>
        <taxon>Pezizomycotina</taxon>
        <taxon>Eurotiomycetes</taxon>
        <taxon>Eurotiomycetidae</taxon>
        <taxon>Onygenales</taxon>
        <taxon>Onygenales incertae sedis</taxon>
        <taxon>Polytolypa</taxon>
    </lineage>
</organism>
<dbReference type="SMART" id="SM00288">
    <property type="entry name" value="VHS"/>
    <property type="match status" value="1"/>
</dbReference>